<dbReference type="RefSeq" id="WP_179670500.1">
    <property type="nucleotide sequence ID" value="NZ_OCMF01000001.1"/>
</dbReference>
<keyword evidence="1" id="KW-0472">Membrane</keyword>
<accession>A0A285X393</accession>
<organism evidence="2 3">
    <name type="scientific">Salinimicrobium sediminis</name>
    <dbReference type="NCBI Taxonomy" id="1343891"/>
    <lineage>
        <taxon>Bacteria</taxon>
        <taxon>Pseudomonadati</taxon>
        <taxon>Bacteroidota</taxon>
        <taxon>Flavobacteriia</taxon>
        <taxon>Flavobacteriales</taxon>
        <taxon>Flavobacteriaceae</taxon>
        <taxon>Salinimicrobium</taxon>
    </lineage>
</organism>
<protein>
    <submittedName>
        <fullName evidence="2">Uncharacterized protein</fullName>
    </submittedName>
</protein>
<gene>
    <name evidence="2" type="ORF">SAMN06296241_1368</name>
</gene>
<name>A0A285X393_9FLAO</name>
<feature type="transmembrane region" description="Helical" evidence="1">
    <location>
        <begin position="6"/>
        <end position="25"/>
    </location>
</feature>
<proteinExistence type="predicted"/>
<keyword evidence="3" id="KW-1185">Reference proteome</keyword>
<keyword evidence="1" id="KW-1133">Transmembrane helix</keyword>
<evidence type="ECO:0000313" key="3">
    <source>
        <dbReference type="Proteomes" id="UP000219193"/>
    </source>
</evidence>
<dbReference type="EMBL" id="OCMF01000001">
    <property type="protein sequence ID" value="SOC79831.1"/>
    <property type="molecule type" value="Genomic_DNA"/>
</dbReference>
<sequence>MELNPLELIALITSIYCIGYGIGYLNGKIVDKLLGEDESPEKEKNE</sequence>
<reference evidence="3" key="1">
    <citation type="submission" date="2017-09" db="EMBL/GenBank/DDBJ databases">
        <authorList>
            <person name="Varghese N."/>
            <person name="Submissions S."/>
        </authorList>
    </citation>
    <scope>NUCLEOTIDE SEQUENCE [LARGE SCALE GENOMIC DNA]</scope>
    <source>
        <strain evidence="3">CGMCC 1.12641</strain>
    </source>
</reference>
<keyword evidence="1" id="KW-0812">Transmembrane</keyword>
<dbReference type="Proteomes" id="UP000219193">
    <property type="component" value="Unassembled WGS sequence"/>
</dbReference>
<evidence type="ECO:0000256" key="1">
    <source>
        <dbReference type="SAM" id="Phobius"/>
    </source>
</evidence>
<evidence type="ECO:0000313" key="2">
    <source>
        <dbReference type="EMBL" id="SOC79831.1"/>
    </source>
</evidence>
<dbReference type="AlphaFoldDB" id="A0A285X393"/>